<evidence type="ECO:0000313" key="5">
    <source>
        <dbReference type="Proteomes" id="UP000526602"/>
    </source>
</evidence>
<sequence>GPPCPTDRLVLQVPARALLEGDTVTLRCRVRMDTTVTGIRFYHEEKDLGRLHHGTELSLSLLQLHHRGHYRCGGWVISLVSRWREKSAPVTLTVRSECGDGHG</sequence>
<dbReference type="GO" id="GO:0009897">
    <property type="term" value="C:external side of plasma membrane"/>
    <property type="evidence" value="ECO:0007669"/>
    <property type="project" value="TreeGrafter"/>
</dbReference>
<reference evidence="4 5" key="1">
    <citation type="submission" date="2019-09" db="EMBL/GenBank/DDBJ databases">
        <title>Bird 10,000 Genomes (B10K) Project - Family phase.</title>
        <authorList>
            <person name="Zhang G."/>
        </authorList>
    </citation>
    <scope>NUCLEOTIDE SEQUENCE [LARGE SCALE GENOMIC DNA]</scope>
    <source>
        <strain evidence="4">B10K-DU-029-32</strain>
        <tissue evidence="4">Liver or heart</tissue>
    </source>
</reference>
<dbReference type="EMBL" id="VZTJ01004813">
    <property type="protein sequence ID" value="NXC07825.1"/>
    <property type="molecule type" value="Genomic_DNA"/>
</dbReference>
<dbReference type="InterPro" id="IPR050488">
    <property type="entry name" value="Ig_Fc_receptor"/>
</dbReference>
<evidence type="ECO:0000256" key="2">
    <source>
        <dbReference type="ARBA" id="ARBA00023157"/>
    </source>
</evidence>
<comment type="caution">
    <text evidence="4">The sequence shown here is derived from an EMBL/GenBank/DDBJ whole genome shotgun (WGS) entry which is preliminary data.</text>
</comment>
<dbReference type="PANTHER" id="PTHR11481">
    <property type="entry name" value="IMMUNOGLOBULIN FC RECEPTOR"/>
    <property type="match status" value="1"/>
</dbReference>
<dbReference type="GO" id="GO:0006955">
    <property type="term" value="P:immune response"/>
    <property type="evidence" value="ECO:0007669"/>
    <property type="project" value="TreeGrafter"/>
</dbReference>
<dbReference type="Proteomes" id="UP000526602">
    <property type="component" value="Unassembled WGS sequence"/>
</dbReference>
<keyword evidence="5" id="KW-1185">Reference proteome</keyword>
<dbReference type="Gene3D" id="2.60.40.10">
    <property type="entry name" value="Immunoglobulins"/>
    <property type="match status" value="1"/>
</dbReference>
<keyword evidence="2" id="KW-1015">Disulfide bond</keyword>
<protein>
    <submittedName>
        <fullName evidence="4">FCRLA protein</fullName>
    </submittedName>
</protein>
<feature type="non-terminal residue" evidence="4">
    <location>
        <position position="103"/>
    </location>
</feature>
<dbReference type="InterPro" id="IPR007110">
    <property type="entry name" value="Ig-like_dom"/>
</dbReference>
<evidence type="ECO:0000313" key="4">
    <source>
        <dbReference type="EMBL" id="NXC07825.1"/>
    </source>
</evidence>
<name>A0A7K8GUH9_ORTSP</name>
<keyword evidence="1" id="KW-0732">Signal</keyword>
<proteinExistence type="predicted"/>
<evidence type="ECO:0000256" key="1">
    <source>
        <dbReference type="ARBA" id="ARBA00022729"/>
    </source>
</evidence>
<dbReference type="AlphaFoldDB" id="A0A7K8GUH9"/>
<dbReference type="InterPro" id="IPR013783">
    <property type="entry name" value="Ig-like_fold"/>
</dbReference>
<organism evidence="4 5">
    <name type="scientific">Orthonyx spaldingii</name>
    <name type="common">Chowchilla</name>
    <dbReference type="NCBI Taxonomy" id="38397"/>
    <lineage>
        <taxon>Eukaryota</taxon>
        <taxon>Metazoa</taxon>
        <taxon>Chordata</taxon>
        <taxon>Craniata</taxon>
        <taxon>Vertebrata</taxon>
        <taxon>Euteleostomi</taxon>
        <taxon>Archelosauria</taxon>
        <taxon>Archosauria</taxon>
        <taxon>Dinosauria</taxon>
        <taxon>Saurischia</taxon>
        <taxon>Theropoda</taxon>
        <taxon>Coelurosauria</taxon>
        <taxon>Aves</taxon>
        <taxon>Neognathae</taxon>
        <taxon>Neoaves</taxon>
        <taxon>Telluraves</taxon>
        <taxon>Australaves</taxon>
        <taxon>Passeriformes</taxon>
        <taxon>Corvoidea</taxon>
        <taxon>Orthonychidae</taxon>
        <taxon>Orthonyx</taxon>
    </lineage>
</organism>
<dbReference type="Pfam" id="PF13895">
    <property type="entry name" value="Ig_2"/>
    <property type="match status" value="1"/>
</dbReference>
<dbReference type="InterPro" id="IPR036179">
    <property type="entry name" value="Ig-like_dom_sf"/>
</dbReference>
<evidence type="ECO:0000259" key="3">
    <source>
        <dbReference type="PROSITE" id="PS50835"/>
    </source>
</evidence>
<dbReference type="SUPFAM" id="SSF48726">
    <property type="entry name" value="Immunoglobulin"/>
    <property type="match status" value="1"/>
</dbReference>
<feature type="domain" description="Ig-like" evidence="3">
    <location>
        <begin position="5"/>
        <end position="72"/>
    </location>
</feature>
<dbReference type="GO" id="GO:0004888">
    <property type="term" value="F:transmembrane signaling receptor activity"/>
    <property type="evidence" value="ECO:0007669"/>
    <property type="project" value="TreeGrafter"/>
</dbReference>
<dbReference type="GO" id="GO:0007166">
    <property type="term" value="P:cell surface receptor signaling pathway"/>
    <property type="evidence" value="ECO:0007669"/>
    <property type="project" value="TreeGrafter"/>
</dbReference>
<accession>A0A7K8GUH9</accession>
<feature type="non-terminal residue" evidence="4">
    <location>
        <position position="1"/>
    </location>
</feature>
<dbReference type="PROSITE" id="PS50835">
    <property type="entry name" value="IG_LIKE"/>
    <property type="match status" value="1"/>
</dbReference>
<dbReference type="PANTHER" id="PTHR11481:SF64">
    <property type="entry name" value="FC RECEPTOR-LIKE PROTEIN 4"/>
    <property type="match status" value="1"/>
</dbReference>
<gene>
    <name evidence="4" type="primary">Fcrla</name>
    <name evidence="4" type="ORF">ORTSPA_R15928</name>
</gene>